<dbReference type="AlphaFoldDB" id="A0A9P6QHP3"/>
<name>A0A9P6QHP3_9FUNG</name>
<dbReference type="EMBL" id="JAAAJB010000093">
    <property type="protein sequence ID" value="KAG0266450.1"/>
    <property type="molecule type" value="Genomic_DNA"/>
</dbReference>
<evidence type="ECO:0000256" key="2">
    <source>
        <dbReference type="SAM" id="SignalP"/>
    </source>
</evidence>
<accession>A0A9P6QHP3</accession>
<evidence type="ECO:0000256" key="1">
    <source>
        <dbReference type="ARBA" id="ARBA00022729"/>
    </source>
</evidence>
<comment type="caution">
    <text evidence="4">The sequence shown here is derived from an EMBL/GenBank/DDBJ whole genome shotgun (WGS) entry which is preliminary data.</text>
</comment>
<dbReference type="OrthoDB" id="623670at2759"/>
<feature type="chain" id="PRO_5040484933" description="RlpA-like protein double-psi beta-barrel domain-containing protein" evidence="2">
    <location>
        <begin position="22"/>
        <end position="151"/>
    </location>
</feature>
<evidence type="ECO:0000259" key="3">
    <source>
        <dbReference type="Pfam" id="PF03330"/>
    </source>
</evidence>
<protein>
    <recommendedName>
        <fullName evidence="3">RlpA-like protein double-psi beta-barrel domain-containing protein</fullName>
    </recommendedName>
</protein>
<dbReference type="PANTHER" id="PTHR31836">
    <property type="match status" value="1"/>
</dbReference>
<feature type="domain" description="RlpA-like protein double-psi beta-barrel" evidence="3">
    <location>
        <begin position="77"/>
        <end position="132"/>
    </location>
</feature>
<reference evidence="4" key="1">
    <citation type="journal article" date="2020" name="Fungal Divers.">
        <title>Resolving the Mortierellaceae phylogeny through synthesis of multi-gene phylogenetics and phylogenomics.</title>
        <authorList>
            <person name="Vandepol N."/>
            <person name="Liber J."/>
            <person name="Desiro A."/>
            <person name="Na H."/>
            <person name="Kennedy M."/>
            <person name="Barry K."/>
            <person name="Grigoriev I.V."/>
            <person name="Miller A.N."/>
            <person name="O'Donnell K."/>
            <person name="Stajich J.E."/>
            <person name="Bonito G."/>
        </authorList>
    </citation>
    <scope>NUCLEOTIDE SEQUENCE</scope>
    <source>
        <strain evidence="4">BC1065</strain>
    </source>
</reference>
<gene>
    <name evidence="4" type="ORF">DFQ27_009752</name>
</gene>
<sequence>MKISFSLLTIAALFAASTADAQMTIRNGKSINKGISTWFDGSHLKGAACYGRLMNRNVNARDSWRIAAVNFKYFRGADKGACFKCARVSRGKKSVDVRIIDGCRSCKSGQIDLTKSAFSRLAPLKEGRIGVKITWIPCDKKPKYWPNSPKP</sequence>
<dbReference type="InterPro" id="IPR051477">
    <property type="entry name" value="Expansin_CellWall"/>
</dbReference>
<dbReference type="PANTHER" id="PTHR31836:SF28">
    <property type="entry name" value="SRCR DOMAIN-CONTAINING PROTEIN-RELATED"/>
    <property type="match status" value="1"/>
</dbReference>
<dbReference type="Proteomes" id="UP000807716">
    <property type="component" value="Unassembled WGS sequence"/>
</dbReference>
<keyword evidence="5" id="KW-1185">Reference proteome</keyword>
<evidence type="ECO:0000313" key="4">
    <source>
        <dbReference type="EMBL" id="KAG0266450.1"/>
    </source>
</evidence>
<keyword evidence="1 2" id="KW-0732">Signal</keyword>
<evidence type="ECO:0000313" key="5">
    <source>
        <dbReference type="Proteomes" id="UP000807716"/>
    </source>
</evidence>
<feature type="signal peptide" evidence="2">
    <location>
        <begin position="1"/>
        <end position="21"/>
    </location>
</feature>
<dbReference type="InterPro" id="IPR009009">
    <property type="entry name" value="RlpA-like_DPBB"/>
</dbReference>
<proteinExistence type="predicted"/>
<dbReference type="SUPFAM" id="SSF50685">
    <property type="entry name" value="Barwin-like endoglucanases"/>
    <property type="match status" value="1"/>
</dbReference>
<dbReference type="Pfam" id="PF03330">
    <property type="entry name" value="DPBB_1"/>
    <property type="match status" value="1"/>
</dbReference>
<dbReference type="Gene3D" id="2.40.40.10">
    <property type="entry name" value="RlpA-like domain"/>
    <property type="match status" value="1"/>
</dbReference>
<dbReference type="InterPro" id="IPR036908">
    <property type="entry name" value="RlpA-like_sf"/>
</dbReference>
<organism evidence="4 5">
    <name type="scientific">Actinomortierella ambigua</name>
    <dbReference type="NCBI Taxonomy" id="1343610"/>
    <lineage>
        <taxon>Eukaryota</taxon>
        <taxon>Fungi</taxon>
        <taxon>Fungi incertae sedis</taxon>
        <taxon>Mucoromycota</taxon>
        <taxon>Mortierellomycotina</taxon>
        <taxon>Mortierellomycetes</taxon>
        <taxon>Mortierellales</taxon>
        <taxon>Mortierellaceae</taxon>
        <taxon>Actinomortierella</taxon>
    </lineage>
</organism>